<reference evidence="1" key="1">
    <citation type="submission" date="2018-05" db="EMBL/GenBank/DDBJ databases">
        <authorList>
            <person name="Lanie J.A."/>
            <person name="Ng W.-L."/>
            <person name="Kazmierczak K.M."/>
            <person name="Andrzejewski T.M."/>
            <person name="Davidsen T.M."/>
            <person name="Wayne K.J."/>
            <person name="Tettelin H."/>
            <person name="Glass J.I."/>
            <person name="Rusch D."/>
            <person name="Podicherti R."/>
            <person name="Tsui H.-C.T."/>
            <person name="Winkler M.E."/>
        </authorList>
    </citation>
    <scope>NUCLEOTIDE SEQUENCE</scope>
</reference>
<dbReference type="InterPro" id="IPR003004">
    <property type="entry name" value="GspF/PilC"/>
</dbReference>
<gene>
    <name evidence="1" type="ORF">METZ01_LOCUS477940</name>
</gene>
<dbReference type="PANTHER" id="PTHR30012:SF0">
    <property type="entry name" value="TYPE II SECRETION SYSTEM PROTEIN F-RELATED"/>
    <property type="match status" value="1"/>
</dbReference>
<protein>
    <recommendedName>
        <fullName evidence="2">Type II secretion system protein GspF domain-containing protein</fullName>
    </recommendedName>
</protein>
<sequence length="87" mass="9458">MTVFSYKATDKSGKFVEGDIDAPDYHAAIQQIRQLNFFPVKVAEGKSKISSGLRLSLPRLGSKVSTKDLMTLTLQLATLVDAGLTLD</sequence>
<name>A0A383BXX1_9ZZZZ</name>
<dbReference type="AlphaFoldDB" id="A0A383BXX1"/>
<evidence type="ECO:0008006" key="2">
    <source>
        <dbReference type="Google" id="ProtNLM"/>
    </source>
</evidence>
<accession>A0A383BXX1</accession>
<dbReference type="EMBL" id="UINC01204388">
    <property type="protein sequence ID" value="SVE25086.1"/>
    <property type="molecule type" value="Genomic_DNA"/>
</dbReference>
<proteinExistence type="predicted"/>
<feature type="non-terminal residue" evidence="1">
    <location>
        <position position="87"/>
    </location>
</feature>
<evidence type="ECO:0000313" key="1">
    <source>
        <dbReference type="EMBL" id="SVE25086.1"/>
    </source>
</evidence>
<dbReference type="PANTHER" id="PTHR30012">
    <property type="entry name" value="GENERAL SECRETION PATHWAY PROTEIN"/>
    <property type="match status" value="1"/>
</dbReference>
<organism evidence="1">
    <name type="scientific">marine metagenome</name>
    <dbReference type="NCBI Taxonomy" id="408172"/>
    <lineage>
        <taxon>unclassified sequences</taxon>
        <taxon>metagenomes</taxon>
        <taxon>ecological metagenomes</taxon>
    </lineage>
</organism>